<gene>
    <name evidence="11" type="ORF">V3I07_08150</name>
</gene>
<evidence type="ECO:0000256" key="4">
    <source>
        <dbReference type="ARBA" id="ARBA00022723"/>
    </source>
</evidence>
<dbReference type="EMBL" id="JAZGZP010000010">
    <property type="protein sequence ID" value="MFK7000866.1"/>
    <property type="molecule type" value="Genomic_DNA"/>
</dbReference>
<keyword evidence="6 11" id="KW-0695">RNA-directed DNA polymerase</keyword>
<evidence type="ECO:0000313" key="12">
    <source>
        <dbReference type="Proteomes" id="UP001621706"/>
    </source>
</evidence>
<dbReference type="GO" id="GO:0003964">
    <property type="term" value="F:RNA-directed DNA polymerase activity"/>
    <property type="evidence" value="ECO:0007669"/>
    <property type="project" value="UniProtKB-KW"/>
</dbReference>
<dbReference type="InterPro" id="IPR000123">
    <property type="entry name" value="Reverse_transcriptase_msDNA"/>
</dbReference>
<dbReference type="PRINTS" id="PR00866">
    <property type="entry name" value="RNADNAPOLMS"/>
</dbReference>
<dbReference type="PANTHER" id="PTHR34047:SF7">
    <property type="entry name" value="RNA-DIRECTED DNA POLYMERASE"/>
    <property type="match status" value="1"/>
</dbReference>
<dbReference type="InterPro" id="IPR043128">
    <property type="entry name" value="Rev_trsase/Diguanyl_cyclase"/>
</dbReference>
<dbReference type="PROSITE" id="PS50878">
    <property type="entry name" value="RT_POL"/>
    <property type="match status" value="1"/>
</dbReference>
<evidence type="ECO:0000256" key="2">
    <source>
        <dbReference type="ARBA" id="ARBA00022679"/>
    </source>
</evidence>
<accession>A0ABW8P8S4</accession>
<dbReference type="Proteomes" id="UP001621706">
    <property type="component" value="Unassembled WGS sequence"/>
</dbReference>
<protein>
    <recommendedName>
        <fullName evidence="1">RNA-directed DNA polymerase</fullName>
        <ecNumber evidence="1">2.7.7.49</ecNumber>
    </recommendedName>
</protein>
<keyword evidence="3 11" id="KW-0548">Nucleotidyltransferase</keyword>
<dbReference type="Pfam" id="PF00078">
    <property type="entry name" value="RVT_1"/>
    <property type="match status" value="1"/>
</dbReference>
<comment type="caution">
    <text evidence="11">The sequence shown here is derived from an EMBL/GenBank/DDBJ whole genome shotgun (WGS) entry which is preliminary data.</text>
</comment>
<dbReference type="InterPro" id="IPR051083">
    <property type="entry name" value="GrpII_Intron_Splice-Mob/Def"/>
</dbReference>
<evidence type="ECO:0000256" key="8">
    <source>
        <dbReference type="ARBA" id="ARBA00034120"/>
    </source>
</evidence>
<dbReference type="Gene3D" id="3.30.70.270">
    <property type="match status" value="1"/>
</dbReference>
<sequence length="359" mass="42506">MDLELYKSLFREKARSSGFSEETIIKCLNYSKVLISKNLPVIYNSYHLSGLVGYKHSYLTRAIISTDFFYRKFKIKKKNGTYREISEPLPSLKEIQHFILKEILYKQKVSKYCKSYIPKKKFREYLKYHTNEKQVLTLDIEDFFPSIKYEYIYSYFFKLGYARDVSYVLANLCSYATKASKGKKTDITKRFLPQGAPTSPYLSNLILSNFDDSVAKYCNENKLKYTRYADDMTFSGDNIQKDELINFVKTELNKIGLKLNIEKINFMKQSVPQIVSGVIINKKVQLTKQDRNKIRNVMYFISKFGLEDHLKRTNEKRDYFLFHLLGKIQYGLTLNPNDLELKRYKEILIEEKKKYKLIP</sequence>
<dbReference type="InterPro" id="IPR000477">
    <property type="entry name" value="RT_dom"/>
</dbReference>
<feature type="domain" description="Reverse transcriptase" evidence="10">
    <location>
        <begin position="56"/>
        <end position="280"/>
    </location>
</feature>
<organism evidence="11 12">
    <name type="scientific">Flavobacterium oreochromis</name>
    <dbReference type="NCBI Taxonomy" id="2906078"/>
    <lineage>
        <taxon>Bacteria</taxon>
        <taxon>Pseudomonadati</taxon>
        <taxon>Bacteroidota</taxon>
        <taxon>Flavobacteriia</taxon>
        <taxon>Flavobacteriales</taxon>
        <taxon>Flavobacteriaceae</taxon>
        <taxon>Flavobacterium</taxon>
    </lineage>
</organism>
<evidence type="ECO:0000259" key="10">
    <source>
        <dbReference type="PROSITE" id="PS50878"/>
    </source>
</evidence>
<keyword evidence="7" id="KW-0051">Antiviral defense</keyword>
<proteinExistence type="inferred from homology"/>
<evidence type="ECO:0000256" key="3">
    <source>
        <dbReference type="ARBA" id="ARBA00022695"/>
    </source>
</evidence>
<evidence type="ECO:0000256" key="1">
    <source>
        <dbReference type="ARBA" id="ARBA00012493"/>
    </source>
</evidence>
<keyword evidence="5" id="KW-0460">Magnesium</keyword>
<comment type="similarity">
    <text evidence="8">Belongs to the bacterial reverse transcriptase family.</text>
</comment>
<evidence type="ECO:0000256" key="7">
    <source>
        <dbReference type="ARBA" id="ARBA00023118"/>
    </source>
</evidence>
<dbReference type="PANTHER" id="PTHR34047">
    <property type="entry name" value="NUCLEAR INTRON MATURASE 1, MITOCHONDRIAL-RELATED"/>
    <property type="match status" value="1"/>
</dbReference>
<reference evidence="11 12" key="1">
    <citation type="submission" date="2024-02" db="EMBL/GenBank/DDBJ databases">
        <title>Comparative Genomic Analysis of Flavobacterium Species Causing Columnaris Disease of Freshwater Fish in Thailand: Insights into Virulence and Resistance Mechanisms.</title>
        <authorList>
            <person name="Nguyen D."/>
            <person name="Chokmangmeepisarn P."/>
            <person name="Khianchaikhan K."/>
            <person name="Morishita M."/>
            <person name="Bunnoy A."/>
            <person name="Rodkhum C."/>
        </authorList>
    </citation>
    <scope>NUCLEOTIDE SEQUENCE [LARGE SCALE GENOMIC DNA]</scope>
    <source>
        <strain evidence="11 12">CNRT2201</strain>
    </source>
</reference>
<dbReference type="RefSeq" id="WP_088398595.1">
    <property type="nucleotide sequence ID" value="NZ_JAZGZP010000010.1"/>
</dbReference>
<dbReference type="EC" id="2.7.7.49" evidence="1"/>
<dbReference type="CDD" id="cd03487">
    <property type="entry name" value="RT_Bac_retron_II"/>
    <property type="match status" value="1"/>
</dbReference>
<evidence type="ECO:0000313" key="11">
    <source>
        <dbReference type="EMBL" id="MFK7000866.1"/>
    </source>
</evidence>
<dbReference type="SUPFAM" id="SSF56672">
    <property type="entry name" value="DNA/RNA polymerases"/>
    <property type="match status" value="1"/>
</dbReference>
<name>A0ABW8P8S4_9FLAO</name>
<evidence type="ECO:0000256" key="5">
    <source>
        <dbReference type="ARBA" id="ARBA00022842"/>
    </source>
</evidence>
<keyword evidence="4" id="KW-0479">Metal-binding</keyword>
<keyword evidence="2 11" id="KW-0808">Transferase</keyword>
<evidence type="ECO:0000256" key="9">
    <source>
        <dbReference type="ARBA" id="ARBA00048173"/>
    </source>
</evidence>
<evidence type="ECO:0000256" key="6">
    <source>
        <dbReference type="ARBA" id="ARBA00022918"/>
    </source>
</evidence>
<comment type="catalytic activity">
    <reaction evidence="9">
        <text>DNA(n) + a 2'-deoxyribonucleoside 5'-triphosphate = DNA(n+1) + diphosphate</text>
        <dbReference type="Rhea" id="RHEA:22508"/>
        <dbReference type="Rhea" id="RHEA-COMP:17339"/>
        <dbReference type="Rhea" id="RHEA-COMP:17340"/>
        <dbReference type="ChEBI" id="CHEBI:33019"/>
        <dbReference type="ChEBI" id="CHEBI:61560"/>
        <dbReference type="ChEBI" id="CHEBI:173112"/>
        <dbReference type="EC" id="2.7.7.49"/>
    </reaction>
</comment>
<keyword evidence="12" id="KW-1185">Reference proteome</keyword>
<dbReference type="InterPro" id="IPR043502">
    <property type="entry name" value="DNA/RNA_pol_sf"/>
</dbReference>